<evidence type="ECO:0000313" key="5">
    <source>
        <dbReference type="Proteomes" id="UP000536773"/>
    </source>
</evidence>
<gene>
    <name evidence="2" type="ORF">C6Y28_11685</name>
    <name evidence="3" type="ORF">HG933_10360</name>
</gene>
<feature type="signal peptide" evidence="1">
    <location>
        <begin position="1"/>
        <end position="22"/>
    </location>
</feature>
<dbReference type="EMBL" id="CP027569">
    <property type="protein sequence ID" value="AVO28227.1"/>
    <property type="molecule type" value="Genomic_DNA"/>
</dbReference>
<dbReference type="PANTHER" id="PTHR34387">
    <property type="entry name" value="SLR1258 PROTEIN"/>
    <property type="match status" value="1"/>
</dbReference>
<evidence type="ECO:0000313" key="2">
    <source>
        <dbReference type="EMBL" id="AVO28227.1"/>
    </source>
</evidence>
<feature type="chain" id="PRO_5041600055" evidence="1">
    <location>
        <begin position="23"/>
        <end position="240"/>
    </location>
</feature>
<dbReference type="Proteomes" id="UP000536773">
    <property type="component" value="Unassembled WGS sequence"/>
</dbReference>
<dbReference type="InterPro" id="IPR007497">
    <property type="entry name" value="SIMPL/DUF541"/>
</dbReference>
<dbReference type="RefSeq" id="WP_027895023.1">
    <property type="nucleotide sequence ID" value="NZ_AP031433.1"/>
</dbReference>
<name>A0A1M6NXH3_MEGEL</name>
<evidence type="ECO:0000313" key="4">
    <source>
        <dbReference type="Proteomes" id="UP000238358"/>
    </source>
</evidence>
<evidence type="ECO:0000313" key="3">
    <source>
        <dbReference type="EMBL" id="NMK39763.1"/>
    </source>
</evidence>
<dbReference type="AlphaFoldDB" id="A0A1M6NXH3"/>
<evidence type="ECO:0000256" key="1">
    <source>
        <dbReference type="SAM" id="SignalP"/>
    </source>
</evidence>
<reference evidence="3 5" key="2">
    <citation type="submission" date="2020-04" db="EMBL/GenBank/DDBJ databases">
        <authorList>
            <person name="Hitch T.C.A."/>
            <person name="Wylensek D."/>
            <person name="Clavel T."/>
        </authorList>
    </citation>
    <scope>NUCLEOTIDE SEQUENCE [LARGE SCALE GENOMIC DNA]</scope>
    <source>
        <strain evidence="3 5">WCA-386-APC-2A</strain>
    </source>
</reference>
<dbReference type="PANTHER" id="PTHR34387:SF2">
    <property type="entry name" value="SLR1258 PROTEIN"/>
    <property type="match status" value="1"/>
</dbReference>
<organism evidence="3 5">
    <name type="scientific">Megasphaera elsdenii</name>
    <dbReference type="NCBI Taxonomy" id="907"/>
    <lineage>
        <taxon>Bacteria</taxon>
        <taxon>Bacillati</taxon>
        <taxon>Bacillota</taxon>
        <taxon>Negativicutes</taxon>
        <taxon>Veillonellales</taxon>
        <taxon>Veillonellaceae</taxon>
        <taxon>Megasphaera</taxon>
    </lineage>
</organism>
<dbReference type="GO" id="GO:0006974">
    <property type="term" value="P:DNA damage response"/>
    <property type="evidence" value="ECO:0007669"/>
    <property type="project" value="TreeGrafter"/>
</dbReference>
<dbReference type="InterPro" id="IPR052022">
    <property type="entry name" value="26kDa_periplasmic_antigen"/>
</dbReference>
<accession>A0A1M6NXH3</accession>
<proteinExistence type="predicted"/>
<dbReference type="Proteomes" id="UP000238358">
    <property type="component" value="Chromosome"/>
</dbReference>
<sequence>MKYKPLKGLVVAAMLASSLVLAAPQSLAAGPEPSVVTVTGYAQQEVAPDTAYVTIGTTSTDADAQQARTKNNLAMNEVTNALKAMGIPAENMKTTGFYMSPNYDMKGQKVTSYTVSNNLEVKLTDLTMVSQVINKAGSLGANQINNVRFTNEHADQIKENLIKEAVHNGQRAAQAAAEAAGSQLGAVKEINISGTSPSYNRVYAAGMSLRAVKMEAADSTPVEAGTNTLSQSVNLTYYLQ</sequence>
<dbReference type="OrthoDB" id="1682722at2"/>
<keyword evidence="1" id="KW-0732">Signal</keyword>
<dbReference type="Gene3D" id="3.30.110.170">
    <property type="entry name" value="Protein of unknown function (DUF541), domain 1"/>
    <property type="match status" value="1"/>
</dbReference>
<dbReference type="Gene3D" id="3.30.70.2970">
    <property type="entry name" value="Protein of unknown function (DUF541), domain 2"/>
    <property type="match status" value="1"/>
</dbReference>
<dbReference type="Pfam" id="PF04402">
    <property type="entry name" value="SIMPL"/>
    <property type="match status" value="1"/>
</dbReference>
<reference evidence="2 4" key="1">
    <citation type="journal article" date="2018" name="Genome Announc.">
        <title>Complete genomes of two Megasphaera elsdenii strains, NCIMB 702410 and ATCC 25940.</title>
        <authorList>
            <person name="Hatmaker E.A."/>
            <person name="O'Dell K."/>
            <person name="Riley L.A."/>
            <person name="Klingeman D.M."/>
            <person name="Guss A.M."/>
        </authorList>
    </citation>
    <scope>NUCLEOTIDE SEQUENCE [LARGE SCALE GENOMIC DNA]</scope>
    <source>
        <strain evidence="2 4">NCIMB702410</strain>
    </source>
</reference>
<dbReference type="EMBL" id="JABBJH010000018">
    <property type="protein sequence ID" value="NMK39763.1"/>
    <property type="molecule type" value="Genomic_DNA"/>
</dbReference>
<protein>
    <submittedName>
        <fullName evidence="2">DUF541 domain-containing protein</fullName>
    </submittedName>
    <submittedName>
        <fullName evidence="3">SIMPL domain-containing protein</fullName>
    </submittedName>
</protein>